<dbReference type="GO" id="GO:0072544">
    <property type="term" value="F:L-DOPA binding"/>
    <property type="evidence" value="ECO:0007669"/>
    <property type="project" value="InterPro"/>
</dbReference>
<feature type="transmembrane region" description="Helical" evidence="1">
    <location>
        <begin position="284"/>
        <end position="303"/>
    </location>
</feature>
<evidence type="ECO:0000313" key="2">
    <source>
        <dbReference type="Proteomes" id="UP000192223"/>
    </source>
</evidence>
<gene>
    <name evidence="3" type="primary">LOC108745257</name>
</gene>
<dbReference type="PRINTS" id="PR00965">
    <property type="entry name" value="OCULARALBNSM"/>
</dbReference>
<dbReference type="STRING" id="224129.A0A1W4XLQ4"/>
<feature type="transmembrane region" description="Helical" evidence="1">
    <location>
        <begin position="150"/>
        <end position="174"/>
    </location>
</feature>
<reference evidence="3" key="1">
    <citation type="submission" date="2025-08" db="UniProtKB">
        <authorList>
            <consortium name="RefSeq"/>
        </authorList>
    </citation>
    <scope>IDENTIFICATION</scope>
    <source>
        <tissue evidence="3">Entire body</tissue>
    </source>
</reference>
<dbReference type="GO" id="GO:0072545">
    <property type="term" value="F:L-tyrosine binding"/>
    <property type="evidence" value="ECO:0007669"/>
    <property type="project" value="InterPro"/>
</dbReference>
<evidence type="ECO:0000256" key="1">
    <source>
        <dbReference type="SAM" id="Phobius"/>
    </source>
</evidence>
<feature type="transmembrane region" description="Helical" evidence="1">
    <location>
        <begin position="74"/>
        <end position="97"/>
    </location>
</feature>
<dbReference type="GO" id="GO:0032438">
    <property type="term" value="P:melanosome organization"/>
    <property type="evidence" value="ECO:0007669"/>
    <property type="project" value="TreeGrafter"/>
</dbReference>
<dbReference type="KEGG" id="apln:108745257"/>
<dbReference type="GO" id="GO:0005886">
    <property type="term" value="C:plasma membrane"/>
    <property type="evidence" value="ECO:0007669"/>
    <property type="project" value="TreeGrafter"/>
</dbReference>
<dbReference type="AlphaFoldDB" id="A0A1W4XLQ4"/>
<feature type="transmembrane region" description="Helical" evidence="1">
    <location>
        <begin position="194"/>
        <end position="217"/>
    </location>
</feature>
<feature type="transmembrane region" description="Helical" evidence="1">
    <location>
        <begin position="109"/>
        <end position="138"/>
    </location>
</feature>
<dbReference type="Proteomes" id="UP000192223">
    <property type="component" value="Unplaced"/>
</dbReference>
<keyword evidence="2" id="KW-1185">Reference proteome</keyword>
<feature type="transmembrane region" description="Helical" evidence="1">
    <location>
        <begin position="253"/>
        <end position="272"/>
    </location>
</feature>
<dbReference type="PANTHER" id="PTHR15177:SF2">
    <property type="entry name" value="G-PROTEIN COUPLED RECEPTOR 143"/>
    <property type="match status" value="1"/>
</dbReference>
<feature type="transmembrane region" description="Helical" evidence="1">
    <location>
        <begin position="30"/>
        <end position="53"/>
    </location>
</feature>
<dbReference type="Gene3D" id="1.20.1070.10">
    <property type="entry name" value="Rhodopsin 7-helix transmembrane proteins"/>
    <property type="match status" value="1"/>
</dbReference>
<dbReference type="GO" id="GO:0050848">
    <property type="term" value="P:regulation of calcium-mediated signaling"/>
    <property type="evidence" value="ECO:0007669"/>
    <property type="project" value="TreeGrafter"/>
</dbReference>
<proteinExistence type="predicted"/>
<dbReference type="OrthoDB" id="10069455at2759"/>
<dbReference type="InParanoid" id="A0A1W4XLQ4"/>
<dbReference type="GeneID" id="108745257"/>
<dbReference type="InterPro" id="IPR001414">
    <property type="entry name" value="GPR143"/>
</dbReference>
<dbReference type="RefSeq" id="XP_018336904.1">
    <property type="nucleotide sequence ID" value="XM_018481402.2"/>
</dbReference>
<dbReference type="GO" id="GO:0035240">
    <property type="term" value="F:dopamine binding"/>
    <property type="evidence" value="ECO:0007669"/>
    <property type="project" value="InterPro"/>
</dbReference>
<organism evidence="2 3">
    <name type="scientific">Agrilus planipennis</name>
    <name type="common">Emerald ash borer</name>
    <name type="synonym">Agrilus marcopoli</name>
    <dbReference type="NCBI Taxonomy" id="224129"/>
    <lineage>
        <taxon>Eukaryota</taxon>
        <taxon>Metazoa</taxon>
        <taxon>Ecdysozoa</taxon>
        <taxon>Arthropoda</taxon>
        <taxon>Hexapoda</taxon>
        <taxon>Insecta</taxon>
        <taxon>Pterygota</taxon>
        <taxon>Neoptera</taxon>
        <taxon>Endopterygota</taxon>
        <taxon>Coleoptera</taxon>
        <taxon>Polyphaga</taxon>
        <taxon>Elateriformia</taxon>
        <taxon>Buprestoidea</taxon>
        <taxon>Buprestidae</taxon>
        <taxon>Agrilinae</taxon>
        <taxon>Agrilus</taxon>
    </lineage>
</organism>
<evidence type="ECO:0000313" key="3">
    <source>
        <dbReference type="RefSeq" id="XP_018336904.1"/>
    </source>
</evidence>
<dbReference type="Pfam" id="PF02101">
    <property type="entry name" value="Ocular_alb"/>
    <property type="match status" value="1"/>
</dbReference>
<protein>
    <submittedName>
        <fullName evidence="3">G-protein coupled receptor 143-like</fullName>
    </submittedName>
</protein>
<name>A0A1W4XLQ4_AGRPL</name>
<keyword evidence="1" id="KW-1133">Transmembrane helix</keyword>
<dbReference type="PANTHER" id="PTHR15177">
    <property type="entry name" value="G-PROTEIN COUPLED RECEPTOR 143"/>
    <property type="match status" value="1"/>
</dbReference>
<accession>A0A1W4XLQ4</accession>
<keyword evidence="1" id="KW-0472">Membrane</keyword>
<sequence>MSDPTIQTFCCHHSNTSNITMAIMKEFNTEAYNCVCLFSSTLGILGALYQILPRQQFSKSGRWYSFTAVRGRKIIIWLAVSDLFASLGVFIRSLIWIRNKNIMPAVDDHSSVIFCVISSAWVQYFYIASWIWTLCYAIDMKLVLSEKDSWFASYHIAAWLISAVLTTAGLGLLYLPDANCHVNTTLMDTLTRILPNYLATYIPMATVMIANPCLYLFSTRDMQKIITCSSGQYTNRERDLLDAVRVKFSTINCVFYLCWLPNLINGLLIWTLWFNLPVELLTNIWYMMAFTNPLQALFNSLVYRRWNSGSEKIIVPWKKQESSEVQNFNTPNSSTVDSFDENLPLLQSLRRSSINGYSTYK</sequence>
<dbReference type="GO" id="GO:0035643">
    <property type="term" value="F:L-DOPA receptor activity"/>
    <property type="evidence" value="ECO:0007669"/>
    <property type="project" value="TreeGrafter"/>
</dbReference>
<keyword evidence="1" id="KW-0812">Transmembrane</keyword>